<evidence type="ECO:0000313" key="3">
    <source>
        <dbReference type="Proteomes" id="UP000095709"/>
    </source>
</evidence>
<name>A0A174TMP7_9FIRM</name>
<dbReference type="EMBL" id="CZAL01000049">
    <property type="protein sequence ID" value="CUQ08825.1"/>
    <property type="molecule type" value="Genomic_DNA"/>
</dbReference>
<dbReference type="RefSeq" id="WP_015552784.1">
    <property type="nucleotide sequence ID" value="NZ_CZAL01000049.1"/>
</dbReference>
<keyword evidence="1" id="KW-0472">Membrane</keyword>
<reference evidence="2 3" key="1">
    <citation type="submission" date="2015-09" db="EMBL/GenBank/DDBJ databases">
        <authorList>
            <consortium name="Pathogen Informatics"/>
        </authorList>
    </citation>
    <scope>NUCLEOTIDE SEQUENCE [LARGE SCALE GENOMIC DNA]</scope>
    <source>
        <strain evidence="2 3">2789STDY5834885</strain>
    </source>
</reference>
<organism evidence="2 3">
    <name type="scientific">Fusicatenibacter saccharivorans</name>
    <dbReference type="NCBI Taxonomy" id="1150298"/>
    <lineage>
        <taxon>Bacteria</taxon>
        <taxon>Bacillati</taxon>
        <taxon>Bacillota</taxon>
        <taxon>Clostridia</taxon>
        <taxon>Lachnospirales</taxon>
        <taxon>Lachnospiraceae</taxon>
        <taxon>Fusicatenibacter</taxon>
    </lineage>
</organism>
<gene>
    <name evidence="2" type="ORF">ERS852498_03574</name>
</gene>
<feature type="transmembrane region" description="Helical" evidence="1">
    <location>
        <begin position="20"/>
        <end position="39"/>
    </location>
</feature>
<sequence length="40" mass="4742">MKWYNDMTEQEKRSFQKVIVVFVVGAILILIVPMVFHAIF</sequence>
<proteinExistence type="predicted"/>
<dbReference type="AlphaFoldDB" id="A0A174TMP7"/>
<evidence type="ECO:0000313" key="2">
    <source>
        <dbReference type="EMBL" id="CUQ08825.1"/>
    </source>
</evidence>
<keyword evidence="1" id="KW-0812">Transmembrane</keyword>
<protein>
    <submittedName>
        <fullName evidence="2">Uncharacterized protein</fullName>
    </submittedName>
</protein>
<accession>A0A174TMP7</accession>
<evidence type="ECO:0000256" key="1">
    <source>
        <dbReference type="SAM" id="Phobius"/>
    </source>
</evidence>
<keyword evidence="1" id="KW-1133">Transmembrane helix</keyword>
<dbReference type="Proteomes" id="UP000095709">
    <property type="component" value="Unassembled WGS sequence"/>
</dbReference>